<sequence length="69" mass="7491">MGDELREEVLDKLTKVCVCTGTSRRTIKEAVKKGALTFQDIKAKTGAGSGSCCGRKCREKIEQIISSLN</sequence>
<organism evidence="2 3">
    <name type="scientific">Clostridium cylindrosporum DSM 605</name>
    <dbReference type="NCBI Taxonomy" id="1121307"/>
    <lineage>
        <taxon>Bacteria</taxon>
        <taxon>Bacillati</taxon>
        <taxon>Bacillota</taxon>
        <taxon>Clostridia</taxon>
        <taxon>Eubacteriales</taxon>
        <taxon>Clostridiaceae</taxon>
        <taxon>Clostridium</taxon>
    </lineage>
</organism>
<reference evidence="2 3" key="1">
    <citation type="submission" date="2015-06" db="EMBL/GenBank/DDBJ databases">
        <title>Draft genome sequence of the purine-degrading Clostridium cylindrosporum HC-1 (DSM 605).</title>
        <authorList>
            <person name="Poehlein A."/>
            <person name="Schiel-Bengelsdorf B."/>
            <person name="Bengelsdorf F."/>
            <person name="Daniel R."/>
            <person name="Duerre P."/>
        </authorList>
    </citation>
    <scope>NUCLEOTIDE SEQUENCE [LARGE SCALE GENOMIC DNA]</scope>
    <source>
        <strain evidence="2 3">DSM 605</strain>
    </source>
</reference>
<keyword evidence="3" id="KW-1185">Reference proteome</keyword>
<dbReference type="AlphaFoldDB" id="A0A0J8DBE3"/>
<dbReference type="Proteomes" id="UP000036756">
    <property type="component" value="Unassembled WGS sequence"/>
</dbReference>
<dbReference type="RefSeq" id="WP_048571046.1">
    <property type="nucleotide sequence ID" value="NZ_LFVU01000027.1"/>
</dbReference>
<feature type="domain" description="BFD-like [2Fe-2S]-binding" evidence="1">
    <location>
        <begin position="16"/>
        <end position="66"/>
    </location>
</feature>
<evidence type="ECO:0000313" key="3">
    <source>
        <dbReference type="Proteomes" id="UP000036756"/>
    </source>
</evidence>
<evidence type="ECO:0000313" key="2">
    <source>
        <dbReference type="EMBL" id="KMT21629.1"/>
    </source>
</evidence>
<dbReference type="InterPro" id="IPR041854">
    <property type="entry name" value="BFD-like_2Fe2S-bd_dom_sf"/>
</dbReference>
<dbReference type="InterPro" id="IPR007419">
    <property type="entry name" value="BFD-like_2Fe2S-bd_dom"/>
</dbReference>
<dbReference type="EMBL" id="LFVU01000027">
    <property type="protein sequence ID" value="KMT21629.1"/>
    <property type="molecule type" value="Genomic_DNA"/>
</dbReference>
<gene>
    <name evidence="2" type="ORF">CLCY_2c03910</name>
</gene>
<dbReference type="Pfam" id="PF04324">
    <property type="entry name" value="Fer2_BFD"/>
    <property type="match status" value="1"/>
</dbReference>
<proteinExistence type="predicted"/>
<dbReference type="OrthoDB" id="1629586at2"/>
<dbReference type="Gene3D" id="1.10.10.1100">
    <property type="entry name" value="BFD-like [2Fe-2S]-binding domain"/>
    <property type="match status" value="1"/>
</dbReference>
<dbReference type="STRING" id="1121307.CLCY_2c03910"/>
<accession>A0A0J8DBE3</accession>
<protein>
    <recommendedName>
        <fullName evidence="1">BFD-like [2Fe-2S]-binding domain-containing protein</fullName>
    </recommendedName>
</protein>
<comment type="caution">
    <text evidence="2">The sequence shown here is derived from an EMBL/GenBank/DDBJ whole genome shotgun (WGS) entry which is preliminary data.</text>
</comment>
<evidence type="ECO:0000259" key="1">
    <source>
        <dbReference type="Pfam" id="PF04324"/>
    </source>
</evidence>
<name>A0A0J8DBE3_CLOCY</name>
<dbReference type="PATRIC" id="fig|1121307.3.peg.1249"/>